<protein>
    <recommendedName>
        <fullName evidence="4">Peptidase inhibitor family I36</fullName>
    </recommendedName>
</protein>
<feature type="signal peptide" evidence="1">
    <location>
        <begin position="1"/>
        <end position="27"/>
    </location>
</feature>
<dbReference type="AlphaFoldDB" id="A0A919NZY7"/>
<dbReference type="EMBL" id="BONK01000001">
    <property type="protein sequence ID" value="GIG19695.1"/>
    <property type="molecule type" value="Genomic_DNA"/>
</dbReference>
<keyword evidence="1" id="KW-0732">Signal</keyword>
<reference evidence="2" key="1">
    <citation type="submission" date="2021-01" db="EMBL/GenBank/DDBJ databases">
        <title>Whole genome shotgun sequence of Cellulomonas chitinilytica NBRC 110799.</title>
        <authorList>
            <person name="Komaki H."/>
            <person name="Tamura T."/>
        </authorList>
    </citation>
    <scope>NUCLEOTIDE SEQUENCE</scope>
    <source>
        <strain evidence="2">NBRC 110799</strain>
    </source>
</reference>
<evidence type="ECO:0008006" key="4">
    <source>
        <dbReference type="Google" id="ProtNLM"/>
    </source>
</evidence>
<feature type="chain" id="PRO_5037939482" description="Peptidase inhibitor family I36" evidence="1">
    <location>
        <begin position="28"/>
        <end position="142"/>
    </location>
</feature>
<dbReference type="RefSeq" id="WP_203747899.1">
    <property type="nucleotide sequence ID" value="NZ_BONK01000001.1"/>
</dbReference>
<evidence type="ECO:0000256" key="1">
    <source>
        <dbReference type="SAM" id="SignalP"/>
    </source>
</evidence>
<keyword evidence="3" id="KW-1185">Reference proteome</keyword>
<evidence type="ECO:0000313" key="2">
    <source>
        <dbReference type="EMBL" id="GIG19695.1"/>
    </source>
</evidence>
<comment type="caution">
    <text evidence="2">The sequence shown here is derived from an EMBL/GenBank/DDBJ whole genome shotgun (WGS) entry which is preliminary data.</text>
</comment>
<gene>
    <name evidence="2" type="ORF">Cch01nite_04190</name>
</gene>
<organism evidence="2 3">
    <name type="scientific">Cellulomonas chitinilytica</name>
    <dbReference type="NCBI Taxonomy" id="398759"/>
    <lineage>
        <taxon>Bacteria</taxon>
        <taxon>Bacillati</taxon>
        <taxon>Actinomycetota</taxon>
        <taxon>Actinomycetes</taxon>
        <taxon>Micrococcales</taxon>
        <taxon>Cellulomonadaceae</taxon>
        <taxon>Cellulomonas</taxon>
    </lineage>
</organism>
<accession>A0A919NZY7</accession>
<name>A0A919NZY7_9CELL</name>
<dbReference type="Proteomes" id="UP000632740">
    <property type="component" value="Unassembled WGS sequence"/>
</dbReference>
<proteinExistence type="predicted"/>
<dbReference type="Pfam" id="PF03995">
    <property type="entry name" value="Inhibitor_I36"/>
    <property type="match status" value="1"/>
</dbReference>
<evidence type="ECO:0000313" key="3">
    <source>
        <dbReference type="Proteomes" id="UP000632740"/>
    </source>
</evidence>
<sequence>MRILRRAIVTLTVAGFGVLAVAPVAQAYDGLCDSGYMCLYTDAGYGGTLRGFSNSKLSFAGGAWLNDKTSSASANGGSCHRSYYINRDDWVLNDGYFYLNSRQLDNMNYRDPDLTNGAGVGSWAAPANANDQVSSAQFSDCR</sequence>